<dbReference type="SMART" id="SM00849">
    <property type="entry name" value="Lactamase_B"/>
    <property type="match status" value="1"/>
</dbReference>
<reference evidence="6 7" key="1">
    <citation type="submission" date="2013-01" db="EMBL/GenBank/DDBJ databases">
        <authorList>
            <person name="Fiebig A."/>
            <person name="Goeker M."/>
            <person name="Klenk H.-P.P."/>
        </authorList>
    </citation>
    <scope>NUCLEOTIDE SEQUENCE [LARGE SCALE GENOMIC DNA]</scope>
    <source>
        <strain evidence="6 7">DSM 24838</strain>
    </source>
</reference>
<feature type="domain" description="Metallo-beta-lactamase" evidence="5">
    <location>
        <begin position="52"/>
        <end position="254"/>
    </location>
</feature>
<proteinExistence type="inferred from homology"/>
<keyword evidence="7" id="KW-1185">Reference proteome</keyword>
<keyword evidence="4" id="KW-0862">Zinc</keyword>
<dbReference type="EMBL" id="AONG01000016">
    <property type="protein sequence ID" value="KIQ68159.1"/>
    <property type="molecule type" value="Genomic_DNA"/>
</dbReference>
<dbReference type="GO" id="GO:0046872">
    <property type="term" value="F:metal ion binding"/>
    <property type="evidence" value="ECO:0007669"/>
    <property type="project" value="UniProtKB-KW"/>
</dbReference>
<accession>A0A0D0Q0T4</accession>
<dbReference type="InterPro" id="IPR001279">
    <property type="entry name" value="Metallo-B-lactamas"/>
</dbReference>
<dbReference type="Pfam" id="PF00753">
    <property type="entry name" value="Lactamase_B"/>
    <property type="match status" value="1"/>
</dbReference>
<evidence type="ECO:0000256" key="1">
    <source>
        <dbReference type="ARBA" id="ARBA00007749"/>
    </source>
</evidence>
<evidence type="ECO:0000256" key="2">
    <source>
        <dbReference type="ARBA" id="ARBA00022723"/>
    </source>
</evidence>
<evidence type="ECO:0000313" key="6">
    <source>
        <dbReference type="EMBL" id="KIQ68159.1"/>
    </source>
</evidence>
<protein>
    <submittedName>
        <fullName evidence="6">Zn-dependent hydrolase</fullName>
    </submittedName>
</protein>
<dbReference type="GO" id="GO:0016787">
    <property type="term" value="F:hydrolase activity"/>
    <property type="evidence" value="ECO:0007669"/>
    <property type="project" value="UniProtKB-KW"/>
</dbReference>
<dbReference type="PANTHER" id="PTHR42978">
    <property type="entry name" value="QUORUM-QUENCHING LACTONASE YTNP-RELATED-RELATED"/>
    <property type="match status" value="1"/>
</dbReference>
<gene>
    <name evidence="6" type="ORF">Wenmar_03169</name>
</gene>
<keyword evidence="3 6" id="KW-0378">Hydrolase</keyword>
<dbReference type="InterPro" id="IPR036866">
    <property type="entry name" value="RibonucZ/Hydroxyglut_hydro"/>
</dbReference>
<dbReference type="Proteomes" id="UP000035100">
    <property type="component" value="Unassembled WGS sequence"/>
</dbReference>
<dbReference type="CDD" id="cd07720">
    <property type="entry name" value="OPHC2-like_MBL-fold"/>
    <property type="match status" value="1"/>
</dbReference>
<evidence type="ECO:0000256" key="4">
    <source>
        <dbReference type="ARBA" id="ARBA00022833"/>
    </source>
</evidence>
<dbReference type="AlphaFoldDB" id="A0A0D0Q0T4"/>
<evidence type="ECO:0000259" key="5">
    <source>
        <dbReference type="SMART" id="SM00849"/>
    </source>
</evidence>
<keyword evidence="2" id="KW-0479">Metal-binding</keyword>
<organism evidence="6 7">
    <name type="scientific">Wenxinia marina DSM 24838</name>
    <dbReference type="NCBI Taxonomy" id="1123501"/>
    <lineage>
        <taxon>Bacteria</taxon>
        <taxon>Pseudomonadati</taxon>
        <taxon>Pseudomonadota</taxon>
        <taxon>Alphaproteobacteria</taxon>
        <taxon>Rhodobacterales</taxon>
        <taxon>Roseobacteraceae</taxon>
        <taxon>Wenxinia</taxon>
    </lineage>
</organism>
<evidence type="ECO:0000313" key="7">
    <source>
        <dbReference type="Proteomes" id="UP000035100"/>
    </source>
</evidence>
<comment type="similarity">
    <text evidence="1">Belongs to the metallo-beta-lactamase superfamily.</text>
</comment>
<dbReference type="RefSeq" id="WP_018302278.1">
    <property type="nucleotide sequence ID" value="NZ_KB902283.1"/>
</dbReference>
<evidence type="ECO:0000256" key="3">
    <source>
        <dbReference type="ARBA" id="ARBA00022801"/>
    </source>
</evidence>
<dbReference type="SUPFAM" id="SSF56281">
    <property type="entry name" value="Metallo-hydrolase/oxidoreductase"/>
    <property type="match status" value="1"/>
</dbReference>
<dbReference type="OrthoDB" id="9773738at2"/>
<sequence>MDHAITHRVGDIELSVLTDGASEFGAELFPSTDPAHVDALLKAHGETAVRTNFNAVLARTGGRTVLIDAGPRDLFGPACGHLHDGLAEVGVTPEEVDTIFFTHLHPDHIAGTITAEGRPVFPNAELVVTEGDRAFWSNGIPNAPETLQQWQQLAQAVLAAYGDRLRVIEGEAEIAPGVTALPLPGHTPGHSGYRVSSGGGELVHVGDIVHAPHLQLQDPEIAVAFDIDADTARATRKRLLDQLAADGALVTGGHLLRPAIGRVVREGQGYGLERA</sequence>
<dbReference type="InterPro" id="IPR051013">
    <property type="entry name" value="MBL_superfamily_lactonases"/>
</dbReference>
<comment type="caution">
    <text evidence="6">The sequence shown here is derived from an EMBL/GenBank/DDBJ whole genome shotgun (WGS) entry which is preliminary data.</text>
</comment>
<dbReference type="eggNOG" id="COG0491">
    <property type="taxonomic scope" value="Bacteria"/>
</dbReference>
<dbReference type="STRING" id="1123501.Wenmar_03169"/>
<name>A0A0D0Q0T4_9RHOB</name>
<dbReference type="Gene3D" id="3.60.15.10">
    <property type="entry name" value="Ribonuclease Z/Hydroxyacylglutathione hydrolase-like"/>
    <property type="match status" value="1"/>
</dbReference>
<dbReference type="PANTHER" id="PTHR42978:SF6">
    <property type="entry name" value="QUORUM-QUENCHING LACTONASE YTNP-RELATED"/>
    <property type="match status" value="1"/>
</dbReference>